<evidence type="ECO:0000256" key="9">
    <source>
        <dbReference type="RuleBase" id="RU363100"/>
    </source>
</evidence>
<organism evidence="10 11">
    <name type="scientific">Parascaris equorum</name>
    <name type="common">Equine roundworm</name>
    <dbReference type="NCBI Taxonomy" id="6256"/>
    <lineage>
        <taxon>Eukaryota</taxon>
        <taxon>Metazoa</taxon>
        <taxon>Ecdysozoa</taxon>
        <taxon>Nematoda</taxon>
        <taxon>Chromadorea</taxon>
        <taxon>Rhabditida</taxon>
        <taxon>Spirurina</taxon>
        <taxon>Ascaridomorpha</taxon>
        <taxon>Ascaridoidea</taxon>
        <taxon>Ascarididae</taxon>
        <taxon>Parascaris</taxon>
    </lineage>
</organism>
<evidence type="ECO:0000313" key="11">
    <source>
        <dbReference type="WBParaSite" id="PEQ_0001118201-mRNA-1"/>
    </source>
</evidence>
<keyword evidence="4" id="KW-0812">Transmembrane</keyword>
<sequence length="69" mass="8021">MSSLISPMTSALCLYSSVFMRFAWHVQPRNILLFLARFVNHHYLHIIEDPALASMRLDKSVSERLAKMK</sequence>
<evidence type="ECO:0000256" key="1">
    <source>
        <dbReference type="ARBA" id="ARBA00004448"/>
    </source>
</evidence>
<evidence type="ECO:0000256" key="3">
    <source>
        <dbReference type="ARBA" id="ARBA00022448"/>
    </source>
</evidence>
<comment type="function">
    <text evidence="9">Mediates the uptake of pyruvate into mitochondria.</text>
</comment>
<reference evidence="11" key="1">
    <citation type="submission" date="2022-11" db="UniProtKB">
        <authorList>
            <consortium name="WormBaseParasite"/>
        </authorList>
    </citation>
    <scope>IDENTIFICATION</scope>
</reference>
<keyword evidence="8" id="KW-0472">Membrane</keyword>
<keyword evidence="7 9" id="KW-0496">Mitochondrion</keyword>
<comment type="similarity">
    <text evidence="2 9">Belongs to the mitochondrial pyruvate carrier (MPC) (TC 2.A.105) family.</text>
</comment>
<keyword evidence="3 9" id="KW-0813">Transport</keyword>
<name>A0A914RYD6_PAREQ</name>
<evidence type="ECO:0000256" key="4">
    <source>
        <dbReference type="ARBA" id="ARBA00022692"/>
    </source>
</evidence>
<evidence type="ECO:0000313" key="10">
    <source>
        <dbReference type="Proteomes" id="UP000887564"/>
    </source>
</evidence>
<dbReference type="GO" id="GO:0005743">
    <property type="term" value="C:mitochondrial inner membrane"/>
    <property type="evidence" value="ECO:0007669"/>
    <property type="project" value="UniProtKB-SubCell"/>
</dbReference>
<protein>
    <recommendedName>
        <fullName evidence="9">Mitochondrial pyruvate carrier</fullName>
    </recommendedName>
</protein>
<evidence type="ECO:0000256" key="2">
    <source>
        <dbReference type="ARBA" id="ARBA00006416"/>
    </source>
</evidence>
<dbReference type="InterPro" id="IPR005336">
    <property type="entry name" value="MPC"/>
</dbReference>
<proteinExistence type="inferred from homology"/>
<dbReference type="AlphaFoldDB" id="A0A914RYD6"/>
<evidence type="ECO:0000256" key="6">
    <source>
        <dbReference type="ARBA" id="ARBA00022989"/>
    </source>
</evidence>
<keyword evidence="6" id="KW-1133">Transmembrane helix</keyword>
<dbReference type="Pfam" id="PF03650">
    <property type="entry name" value="MPC"/>
    <property type="match status" value="1"/>
</dbReference>
<evidence type="ECO:0000256" key="5">
    <source>
        <dbReference type="ARBA" id="ARBA00022792"/>
    </source>
</evidence>
<dbReference type="GO" id="GO:0006850">
    <property type="term" value="P:pyruvate import into mitochondria"/>
    <property type="evidence" value="ECO:0007669"/>
    <property type="project" value="InterPro"/>
</dbReference>
<keyword evidence="10" id="KW-1185">Reference proteome</keyword>
<evidence type="ECO:0000256" key="7">
    <source>
        <dbReference type="ARBA" id="ARBA00023128"/>
    </source>
</evidence>
<accession>A0A914RYD6</accession>
<evidence type="ECO:0000256" key="8">
    <source>
        <dbReference type="ARBA" id="ARBA00023136"/>
    </source>
</evidence>
<dbReference type="Proteomes" id="UP000887564">
    <property type="component" value="Unplaced"/>
</dbReference>
<dbReference type="WBParaSite" id="PEQ_0001118201-mRNA-1">
    <property type="protein sequence ID" value="PEQ_0001118201-mRNA-1"/>
    <property type="gene ID" value="PEQ_0001118201"/>
</dbReference>
<comment type="subcellular location">
    <subcellularLocation>
        <location evidence="1 9">Mitochondrion inner membrane</location>
        <topology evidence="1 9">Multi-pass membrane protein</topology>
    </subcellularLocation>
</comment>
<keyword evidence="5 9" id="KW-0999">Mitochondrion inner membrane</keyword>